<evidence type="ECO:0000313" key="10">
    <source>
        <dbReference type="Proteomes" id="UP001229955"/>
    </source>
</evidence>
<keyword evidence="10" id="KW-1185">Reference proteome</keyword>
<evidence type="ECO:0000256" key="6">
    <source>
        <dbReference type="SAM" id="MobiDB-lite"/>
    </source>
</evidence>
<evidence type="ECO:0000256" key="5">
    <source>
        <dbReference type="ARBA" id="ARBA00023136"/>
    </source>
</evidence>
<dbReference type="EMBL" id="CP130612">
    <property type="protein sequence ID" value="WKW11837.1"/>
    <property type="molecule type" value="Genomic_DNA"/>
</dbReference>
<feature type="region of interest" description="Disordered" evidence="6">
    <location>
        <begin position="342"/>
        <end position="363"/>
    </location>
</feature>
<keyword evidence="4 7" id="KW-1133">Transmembrane helix</keyword>
<dbReference type="AlphaFoldDB" id="A0AA49JTZ0"/>
<comment type="subcellular location">
    <subcellularLocation>
        <location evidence="1">Membrane</location>
        <topology evidence="1">Multi-pass membrane protein</topology>
    </subcellularLocation>
</comment>
<feature type="transmembrane region" description="Helical" evidence="7">
    <location>
        <begin position="191"/>
        <end position="213"/>
    </location>
</feature>
<evidence type="ECO:0000256" key="2">
    <source>
        <dbReference type="ARBA" id="ARBA00009773"/>
    </source>
</evidence>
<dbReference type="GO" id="GO:0016020">
    <property type="term" value="C:membrane"/>
    <property type="evidence" value="ECO:0007669"/>
    <property type="project" value="UniProtKB-SubCell"/>
</dbReference>
<sequence length="363" mass="39076">MAILRNPLHDEQANLATISLVVLAAVAIVAALAFTRPVLVPLVVALIVYYLVSPVADFLELKLRFTRWLSTLVVMLLVGAVLSLLGLLFLTSARGLLGSADVYQVKLLDVVTTVTEWLDARGLTLSRDAIVTAVSELPTQRAMQAGAGLAVSLVQNGTLVLLFVIFLLLGRTRQLIKHPVFRQIDRDIRRYLVLKTLISLATGVMFWVILTSFGIELALVFGVVTFVLNFIPSIGSIVATLLPIPVALVQYETLGPVIALVVLMTLVQLIIGNGIDPLLMGQNLNLSPVTILAALVFWGLIWGVVGMLLAAPLTAILRIILAQFETTRPMSELLAGRLPEGDAGMTVEHPTPPQAPQAPRNAA</sequence>
<name>A0AA49JTZ0_9BACT</name>
<feature type="transmembrane region" description="Helical" evidence="7">
    <location>
        <begin position="147"/>
        <end position="170"/>
    </location>
</feature>
<dbReference type="GO" id="GO:0055085">
    <property type="term" value="P:transmembrane transport"/>
    <property type="evidence" value="ECO:0007669"/>
    <property type="project" value="TreeGrafter"/>
</dbReference>
<evidence type="ECO:0000256" key="4">
    <source>
        <dbReference type="ARBA" id="ARBA00022989"/>
    </source>
</evidence>
<accession>A0AA49JTZ0</accession>
<dbReference type="PANTHER" id="PTHR21716:SF64">
    <property type="entry name" value="AI-2 TRANSPORT PROTEIN TQSA"/>
    <property type="match status" value="1"/>
</dbReference>
<keyword evidence="3 7" id="KW-0812">Transmembrane</keyword>
<protein>
    <submittedName>
        <fullName evidence="8">AI-2E family transporter</fullName>
    </submittedName>
</protein>
<proteinExistence type="inferred from homology"/>
<keyword evidence="5 7" id="KW-0472">Membrane</keyword>
<dbReference type="RefSeq" id="WP_367887523.1">
    <property type="nucleotide sequence ID" value="NZ_CP130612.1"/>
</dbReference>
<dbReference type="Proteomes" id="UP001229955">
    <property type="component" value="Chromosome"/>
</dbReference>
<accession>A0AA49JZP7</accession>
<feature type="transmembrane region" description="Helical" evidence="7">
    <location>
        <begin position="12"/>
        <end position="32"/>
    </location>
</feature>
<organism evidence="8">
    <name type="scientific">Pseudogemmatithrix spongiicola</name>
    <dbReference type="NCBI Taxonomy" id="3062599"/>
    <lineage>
        <taxon>Bacteria</taxon>
        <taxon>Pseudomonadati</taxon>
        <taxon>Gemmatimonadota</taxon>
        <taxon>Gemmatimonadia</taxon>
        <taxon>Gemmatimonadales</taxon>
        <taxon>Gemmatimonadaceae</taxon>
        <taxon>Pseudogemmatithrix</taxon>
    </lineage>
</organism>
<dbReference type="EMBL" id="CP130613">
    <property type="protein sequence ID" value="WKW14747.1"/>
    <property type="molecule type" value="Genomic_DNA"/>
</dbReference>
<dbReference type="Pfam" id="PF01594">
    <property type="entry name" value="AI-2E_transport"/>
    <property type="match status" value="1"/>
</dbReference>
<comment type="similarity">
    <text evidence="2">Belongs to the autoinducer-2 exporter (AI-2E) (TC 2.A.86) family.</text>
</comment>
<feature type="transmembrane region" description="Helical" evidence="7">
    <location>
        <begin position="219"/>
        <end position="242"/>
    </location>
</feature>
<evidence type="ECO:0000313" key="9">
    <source>
        <dbReference type="EMBL" id="WKW14747.1"/>
    </source>
</evidence>
<gene>
    <name evidence="8" type="ORF">Strain138_001105</name>
    <name evidence="9" type="ORF">Strain318_001105</name>
</gene>
<feature type="transmembrane region" description="Helical" evidence="7">
    <location>
        <begin position="38"/>
        <end position="56"/>
    </location>
</feature>
<feature type="transmembrane region" description="Helical" evidence="7">
    <location>
        <begin position="291"/>
        <end position="321"/>
    </location>
</feature>
<evidence type="ECO:0000256" key="7">
    <source>
        <dbReference type="SAM" id="Phobius"/>
    </source>
</evidence>
<dbReference type="PANTHER" id="PTHR21716">
    <property type="entry name" value="TRANSMEMBRANE PROTEIN"/>
    <property type="match status" value="1"/>
</dbReference>
<feature type="transmembrane region" description="Helical" evidence="7">
    <location>
        <begin position="68"/>
        <end position="90"/>
    </location>
</feature>
<dbReference type="InterPro" id="IPR002549">
    <property type="entry name" value="AI-2E-like"/>
</dbReference>
<evidence type="ECO:0000256" key="3">
    <source>
        <dbReference type="ARBA" id="ARBA00022692"/>
    </source>
</evidence>
<reference evidence="8" key="1">
    <citation type="submission" date="2023-07" db="EMBL/GenBank/DDBJ databases">
        <authorList>
            <person name="Haufschild T."/>
            <person name="Kallscheuer N."/>
            <person name="Hammer J."/>
            <person name="Kohn T."/>
            <person name="Kabuu M."/>
            <person name="Jogler M."/>
            <person name="Wohfarth N."/>
            <person name="Heuer A."/>
            <person name="Rohde M."/>
            <person name="van Teeseling M.C.F."/>
            <person name="Jogler C."/>
        </authorList>
    </citation>
    <scope>NUCLEOTIDE SEQUENCE</scope>
    <source>
        <strain evidence="8">Strain 138</strain>
        <strain evidence="9">Strain 318</strain>
    </source>
</reference>
<dbReference type="KEGG" id="pspc:Strain318_001105"/>
<feature type="transmembrane region" description="Helical" evidence="7">
    <location>
        <begin position="254"/>
        <end position="271"/>
    </location>
</feature>
<evidence type="ECO:0000256" key="1">
    <source>
        <dbReference type="ARBA" id="ARBA00004141"/>
    </source>
</evidence>
<evidence type="ECO:0000313" key="8">
    <source>
        <dbReference type="EMBL" id="WKW11837.1"/>
    </source>
</evidence>